<proteinExistence type="predicted"/>
<dbReference type="Proteomes" id="UP000011841">
    <property type="component" value="Chromosome"/>
</dbReference>
<protein>
    <submittedName>
        <fullName evidence="2">Uncharacterized protein</fullName>
    </submittedName>
</protein>
<name>M4ZT50_9BRAD</name>
<dbReference type="GeneID" id="301817320"/>
<sequence length="2701" mass="286635">MADRMTAFRRVNIDGPDYGTNDPVWQASLDLGAQPNAGANRPPRNYSIRVILQSAHAHQVGVEDQAGVNFQEPMLLALAATTVDFRKNPSSAPFVKIGKAQFTPFALADLAPLPAAPAAVAAPPPPSRYSDLRVAPKLAWPPRPEGFTKIGNLFELAAPRLRATRGRIPVVCALDAEPKNSSGDPRYPLTRLLSIEWATPGDYVRIFGGLLIRRRKTAKPIVGTKASDAITFDLTPDGIEFEVLVHDPFGTGTGTGTSDRLPLRVRLVPIETSDGTSGLQLDLIDEGRPPSGSASLPKLKAGLTWMSRDLAERGGCISLQVNTDAVPRLTWPLQIKGDAVSPVWLCDNPTAIPGADLVPSVRILEDAVAVRLLTREDYGGGEPGVAELAGHRAVLSARRGSDPVVLTITSLAGQPATLEAIAAASPTVLLTWSEAAPPALNPDKIEVKTFSGIVDAAPLAARLGEVWSASGAIAAGTRPPYAFIALERGWVQMPLPPAPGPDDPPPVKLLAAGSAFRGFLRLAIGADGTAARADNPTLPGLEIVAAQSVAITVVWKKPLDTTLPRSIAATVKAAAGTLEGVLWAGEGSPSPTEILPPLDAGPAALTSVPISFGVSGPTNWQVKVTGFTEGGPGLISFSLPLPVSDPLLVWQPHPTLALVSSVSMTRTAESAKRPSATRELVPTEVIGGPTAPLALTFVANTASVKARLPIIETLPMQTTAFGDGRWRWPWPPLRAAGFGPYPVPSSPEESAGVALASLTLPGIEFTPAADATTAVASSEMRVSLRYDLPILDELFANSRAPEPKVPASTAANSPGGSSDIPASPPRTDTPPTALDLARLSGVWFENARRLARARTEADRVVFREFQNADNKQVVELWHPLTGIADGVVRGLAEPYVWQQVPFSFKALPPAPHDDINLGAYLLGGVTQYGPAALAGLPDTHFTATGNVLTVAGAPGPNQIEVKGFAASSFQVAFPPPVPPASPPPNHLQDARGLSLALLPDLTAAHQTSRTVALRAAPDDQTLVLATLRKPVEVAIGSMRCSFWFRDLPLKPDAGGLTFDTSGGLETGLGPDPTAINRNRVARTLYEWSFFGPPETRPTQPDRGRFEFDLAGPLAARPLRLLSADVAADGSVLRFELLVSVQYKSPPSDPNDVAPFAAEKIYASGNLVRLTFGPGLTADNSLALTKMVRIELKDLSDPTATSDPFVPPAKTDPKPEQKPGPVSLISDVDVYHGSDATSPKSTTRLSFNFFFTRDVQGTTPDIASASLRVRLFGQDCNLATTTAGFSPQGLTATFTAQPPPGGILNLRKMQLVWPPNGGPTLYLVDGDITVPLREAVDSPPAFKRNFADRTLQWLGLGARPVNGPESIDHETGLFTLDVSDRISVPVDGQNAPALFRGFTLPDGTLRGAVVVVFPKRYAREGQKWPAWPTPPLGSAFVEFAFDADATKSPQRITAIRHRHTGSSDPVTWTSQLLLDAAFQADNLSTSSISWPVGYARPSRVTFDADSSVAGDWTATLTMRGSADPMEKLLLTHDVRPRLCSHELPTDHLVVDSGAIVLDRSWSFRAVVDHTLTPAKGGWPGAPAASAKQALTWTSVDEVIMFDMHRLVAAANLAPDPVRDRYAFLARYKETAPDPDILIAGVVRRALADAGFPVEYIMQALKGTTAPDSLILTGATLTEVVTSQETPNKGVVLVPQWILPWAPLSSAPGGDPHGETALGALKACPQTQSDGSDFVYNIALYDATAGTPHSLEGAPPCSLAAQDGTQSLLETRMSSIVGGGRARTMVAVDQVLLVQKPTAPPPLNRPLFPRTLLALGAVAEAYGKTLDGPAAAPFAQRISCVTARAVPLDGIRAAGEIRFAVTAWPANAAPLDPAPPAVTLIVTDESSVHSDILPAALAATLVDTTSNEIVMDGKQRADASMRAFGLSADPRALILASVDSSYLTIRDPQSPLVSPPHVSWLVTPPALALMAERRPHVLRKLSDTIYASPTLGWPLIPRPEDAAKAHASLGKEEVRRNERQAWAGRTRGMAWPAVAWDRNTAIATNALGTVEGSYSPNDAAEMRDSAFITAGQRTAFRRRAAKNLRAPADRLSVLAPPRARAPAIDAMATAFDQARNPLPDNSHPADRAGLAPMLPGAIEATVTGQRPGALLTQFEGVLLTSFMVPFDKDFSRFGRPAWRGPLTLRQVRAPRSSALPEISDPAIRRKTYLSMDEVDGAKYLKTFKIIEGPAQVVRFDRTLTADTRSPHAVTIRVQDPDQGRLSADWDGKIRLVATVPGDLAAPDPAAHVALARIGVLPPKPKGPIPTPIEARRPRAELRVGDVVVAFTQMTWGETIDATGKPTSSATPKRLLIDLTVEGTARDAAQVAVAQALRDSSADTPVQITFRGTPPSHADDGDPAIDAAGVTPLETGNTQSLLPGPPPVLVFDLPHVPSRQRWLPIKRFTLAFGDPAYDRELGSPARNNRVGIDDVPHLLAVDRAEYDPASTIFLAFWKRAKGIGTKPEKPAGNWALSVQLVPGNGGPPRQLQIAATAPRPASSDPRYNVDGNETYAIPLSALREPTDPKNPAADVPAQLKAGDRVRLTVNNVADDKQQLTLDVGIIAQPVLPPPASTYGLATLQRVDAAVGTALFATAPLPQAIEFPDLLGDLVAGHVRRRGLFLWPFVSNGVSGTDPDHAFGFLVKMDRTGGGQLPAAKTDFQKSES</sequence>
<dbReference type="HOGENOM" id="CLU_227324_0_0_5"/>
<dbReference type="eggNOG" id="ENOG5032MVS">
    <property type="taxonomic scope" value="Bacteria"/>
</dbReference>
<evidence type="ECO:0000256" key="1">
    <source>
        <dbReference type="SAM" id="MobiDB-lite"/>
    </source>
</evidence>
<dbReference type="EMBL" id="AP012603">
    <property type="protein sequence ID" value="BAM89470.1"/>
    <property type="molecule type" value="Genomic_DNA"/>
</dbReference>
<dbReference type="OrthoDB" id="8166506at2"/>
<gene>
    <name evidence="2" type="ORF">S58_34770</name>
</gene>
<feature type="region of interest" description="Disordered" evidence="1">
    <location>
        <begin position="1198"/>
        <end position="1221"/>
    </location>
</feature>
<evidence type="ECO:0000313" key="3">
    <source>
        <dbReference type="Proteomes" id="UP000011841"/>
    </source>
</evidence>
<feature type="region of interest" description="Disordered" evidence="1">
    <location>
        <begin position="801"/>
        <end position="832"/>
    </location>
</feature>
<dbReference type="KEGG" id="aol:S58_34770"/>
<keyword evidence="3" id="KW-1185">Reference proteome</keyword>
<dbReference type="RefSeq" id="WP_015666582.1">
    <property type="nucleotide sequence ID" value="NC_020453.1"/>
</dbReference>
<organism evidence="2 3">
    <name type="scientific">Bradyrhizobium oligotrophicum S58</name>
    <dbReference type="NCBI Taxonomy" id="1245469"/>
    <lineage>
        <taxon>Bacteria</taxon>
        <taxon>Pseudomonadati</taxon>
        <taxon>Pseudomonadota</taxon>
        <taxon>Alphaproteobacteria</taxon>
        <taxon>Hyphomicrobiales</taxon>
        <taxon>Nitrobacteraceae</taxon>
        <taxon>Bradyrhizobium</taxon>
    </lineage>
</organism>
<evidence type="ECO:0000313" key="2">
    <source>
        <dbReference type="EMBL" id="BAM89470.1"/>
    </source>
</evidence>
<dbReference type="PATRIC" id="fig|1245469.3.peg.3552"/>
<reference evidence="2 3" key="1">
    <citation type="journal article" date="2013" name="Appl. Environ. Microbiol.">
        <title>Genome analysis suggests that the soil oligotrophic bacterium Agromonas oligotrophica (Bradyrhizobium oligotrophicum) is a nitrogen-fixing symbiont of Aeschynomene indica.</title>
        <authorList>
            <person name="Okubo T."/>
            <person name="Fukushima S."/>
            <person name="Itakura M."/>
            <person name="Oshima K."/>
            <person name="Longtonglang A."/>
            <person name="Teaumroong N."/>
            <person name="Mitsui H."/>
            <person name="Hattori M."/>
            <person name="Hattori R."/>
            <person name="Hattori T."/>
            <person name="Minamisawa K."/>
        </authorList>
    </citation>
    <scope>NUCLEOTIDE SEQUENCE [LARGE SCALE GENOMIC DNA]</scope>
    <source>
        <strain evidence="2 3">S58</strain>
    </source>
</reference>
<dbReference type="STRING" id="1245469.S58_34770"/>
<accession>M4ZT50</accession>